<dbReference type="Proteomes" id="UP001575105">
    <property type="component" value="Unassembled WGS sequence"/>
</dbReference>
<gene>
    <name evidence="3" type="ORF">ACERK3_04345</name>
</gene>
<evidence type="ECO:0000256" key="1">
    <source>
        <dbReference type="PROSITE-ProRule" id="PRU00110"/>
    </source>
</evidence>
<evidence type="ECO:0000313" key="3">
    <source>
        <dbReference type="EMBL" id="MFA9477520.1"/>
    </source>
</evidence>
<feature type="domain" description="HPt" evidence="2">
    <location>
        <begin position="17"/>
        <end position="112"/>
    </location>
</feature>
<protein>
    <submittedName>
        <fullName evidence="3">Hpt domain-containing protein</fullName>
    </submittedName>
</protein>
<feature type="modified residue" description="Phosphohistidine" evidence="1">
    <location>
        <position position="56"/>
    </location>
</feature>
<reference evidence="3 4" key="1">
    <citation type="submission" date="2024-08" db="EMBL/GenBank/DDBJ databases">
        <title>Whole-genome sequencing of halo(alkali)philic microorganisms from hypersaline lakes.</title>
        <authorList>
            <person name="Sorokin D.Y."/>
            <person name="Merkel A.Y."/>
            <person name="Messina E."/>
            <person name="Yakimov M."/>
        </authorList>
    </citation>
    <scope>NUCLEOTIDE SEQUENCE [LARGE SCALE GENOMIC DNA]</scope>
    <source>
        <strain evidence="3 4">AB-hyl4</strain>
    </source>
</reference>
<proteinExistence type="predicted"/>
<name>A0ABV4U2W1_9BACT</name>
<dbReference type="EMBL" id="JBGUBD010000002">
    <property type="protein sequence ID" value="MFA9477520.1"/>
    <property type="molecule type" value="Genomic_DNA"/>
</dbReference>
<dbReference type="Gene3D" id="1.20.120.160">
    <property type="entry name" value="HPT domain"/>
    <property type="match status" value="1"/>
</dbReference>
<dbReference type="RefSeq" id="WP_425344442.1">
    <property type="nucleotide sequence ID" value="NZ_JBGUBD010000002.1"/>
</dbReference>
<dbReference type="CDD" id="cd00088">
    <property type="entry name" value="HPT"/>
    <property type="match status" value="1"/>
</dbReference>
<dbReference type="SUPFAM" id="SSF47226">
    <property type="entry name" value="Histidine-containing phosphotransfer domain, HPT domain"/>
    <property type="match status" value="1"/>
</dbReference>
<dbReference type="InterPro" id="IPR008207">
    <property type="entry name" value="Sig_transdc_His_kin_Hpt_dom"/>
</dbReference>
<dbReference type="SMART" id="SM00073">
    <property type="entry name" value="HPT"/>
    <property type="match status" value="1"/>
</dbReference>
<evidence type="ECO:0000259" key="2">
    <source>
        <dbReference type="PROSITE" id="PS50894"/>
    </source>
</evidence>
<keyword evidence="1" id="KW-0597">Phosphoprotein</keyword>
<keyword evidence="4" id="KW-1185">Reference proteome</keyword>
<organism evidence="3 4">
    <name type="scientific">Natronomicrosphaera hydrolytica</name>
    <dbReference type="NCBI Taxonomy" id="3242702"/>
    <lineage>
        <taxon>Bacteria</taxon>
        <taxon>Pseudomonadati</taxon>
        <taxon>Planctomycetota</taxon>
        <taxon>Phycisphaerae</taxon>
        <taxon>Phycisphaerales</taxon>
        <taxon>Phycisphaeraceae</taxon>
        <taxon>Natronomicrosphaera</taxon>
    </lineage>
</organism>
<sequence length="112" mass="11843">MRATFDREIALTQAGGSESLLAELAGVFRRECPALLAQLRDAIENGDAASVRRIAHTLKGSAGVFGAEPVVEAALRLEQMGKAEQLGDAPEALARLQVEADRLMEALAAEAE</sequence>
<dbReference type="Pfam" id="PF01627">
    <property type="entry name" value="Hpt"/>
    <property type="match status" value="1"/>
</dbReference>
<comment type="caution">
    <text evidence="3">The sequence shown here is derived from an EMBL/GenBank/DDBJ whole genome shotgun (WGS) entry which is preliminary data.</text>
</comment>
<evidence type="ECO:0000313" key="4">
    <source>
        <dbReference type="Proteomes" id="UP001575105"/>
    </source>
</evidence>
<dbReference type="PROSITE" id="PS50894">
    <property type="entry name" value="HPT"/>
    <property type="match status" value="1"/>
</dbReference>
<accession>A0ABV4U2W1</accession>
<dbReference type="InterPro" id="IPR036641">
    <property type="entry name" value="HPT_dom_sf"/>
</dbReference>